<feature type="region of interest" description="Disordered" evidence="1">
    <location>
        <begin position="143"/>
        <end position="191"/>
    </location>
</feature>
<gene>
    <name evidence="2" type="ORF">DNTS_000078</name>
</gene>
<evidence type="ECO:0000256" key="1">
    <source>
        <dbReference type="SAM" id="MobiDB-lite"/>
    </source>
</evidence>
<dbReference type="OrthoDB" id="60822at2759"/>
<evidence type="ECO:0000313" key="2">
    <source>
        <dbReference type="EMBL" id="TRZ02501.1"/>
    </source>
</evidence>
<feature type="region of interest" description="Disordered" evidence="1">
    <location>
        <begin position="1"/>
        <end position="25"/>
    </location>
</feature>
<dbReference type="EMBL" id="SRMA01023926">
    <property type="protein sequence ID" value="TRZ02501.1"/>
    <property type="molecule type" value="Genomic_DNA"/>
</dbReference>
<proteinExistence type="predicted"/>
<feature type="non-terminal residue" evidence="2">
    <location>
        <position position="1"/>
    </location>
</feature>
<keyword evidence="3" id="KW-1185">Reference proteome</keyword>
<evidence type="ECO:0000313" key="3">
    <source>
        <dbReference type="Proteomes" id="UP000316079"/>
    </source>
</evidence>
<organism evidence="2 3">
    <name type="scientific">Danionella cerebrum</name>
    <dbReference type="NCBI Taxonomy" id="2873325"/>
    <lineage>
        <taxon>Eukaryota</taxon>
        <taxon>Metazoa</taxon>
        <taxon>Chordata</taxon>
        <taxon>Craniata</taxon>
        <taxon>Vertebrata</taxon>
        <taxon>Euteleostomi</taxon>
        <taxon>Actinopterygii</taxon>
        <taxon>Neopterygii</taxon>
        <taxon>Teleostei</taxon>
        <taxon>Ostariophysi</taxon>
        <taxon>Cypriniformes</taxon>
        <taxon>Danionidae</taxon>
        <taxon>Danioninae</taxon>
        <taxon>Danionella</taxon>
    </lineage>
</organism>
<protein>
    <submittedName>
        <fullName evidence="2">Uncharacterized protein</fullName>
    </submittedName>
</protein>
<dbReference type="Proteomes" id="UP000316079">
    <property type="component" value="Unassembled WGS sequence"/>
</dbReference>
<name>A0A553RJZ1_9TELE</name>
<reference evidence="2 3" key="1">
    <citation type="journal article" date="2019" name="Sci. Data">
        <title>Hybrid genome assembly and annotation of Danionella translucida.</title>
        <authorList>
            <person name="Kadobianskyi M."/>
            <person name="Schulze L."/>
            <person name="Schuelke M."/>
            <person name="Judkewitz B."/>
        </authorList>
    </citation>
    <scope>NUCLEOTIDE SEQUENCE [LARGE SCALE GENOMIC DNA]</scope>
    <source>
        <strain evidence="2 3">Bolton</strain>
    </source>
</reference>
<sequence>NNEGVRGAGANALNHTASVPHERPEPHNTEIKAISWHFEVVLFLFWDGCASHCLEGFDIPAWVRGYQAEFRLLSMPIKWAAGAQEKQPQLEHAGFISSSGDASVVLNDDAVLRSGASSEKEEEKKERFLLKPRKEMGVKKEIYSLDTNASNNSKQKENGREREIKRDFKVTGHTEREQSTRKDRKQERRHPWKLSGLSSNHLISQNGMFQSDASPFTIAASMVHRMAPVQWGLKPMAVTINLVLEKITLNDFPIWSKLQSGYLPNIQELFQILDNHLKKNFHALFASAKREIK</sequence>
<accession>A0A553RJZ1</accession>
<feature type="compositionally biased region" description="Basic and acidic residues" evidence="1">
    <location>
        <begin position="154"/>
        <end position="186"/>
    </location>
</feature>
<dbReference type="STRING" id="623744.A0A553RJZ1"/>
<dbReference type="AlphaFoldDB" id="A0A553RJZ1"/>
<comment type="caution">
    <text evidence="2">The sequence shown here is derived from an EMBL/GenBank/DDBJ whole genome shotgun (WGS) entry which is preliminary data.</text>
</comment>